<feature type="domain" description="Protein kinase" evidence="2">
    <location>
        <begin position="482"/>
        <end position="806"/>
    </location>
</feature>
<feature type="compositionally biased region" description="Low complexity" evidence="1">
    <location>
        <begin position="121"/>
        <end position="132"/>
    </location>
</feature>
<dbReference type="PROSITE" id="PS50011">
    <property type="entry name" value="PROTEIN_KINASE_DOM"/>
    <property type="match status" value="1"/>
</dbReference>
<dbReference type="AlphaFoldDB" id="A0A9W8QXX1"/>
<feature type="compositionally biased region" description="Basic and acidic residues" evidence="1">
    <location>
        <begin position="249"/>
        <end position="258"/>
    </location>
</feature>
<evidence type="ECO:0000313" key="4">
    <source>
        <dbReference type="Proteomes" id="UP001152087"/>
    </source>
</evidence>
<reference evidence="3" key="1">
    <citation type="submission" date="2022-09" db="EMBL/GenBank/DDBJ databases">
        <title>Fusarium specimens isolated from Avocado Roots.</title>
        <authorList>
            <person name="Stajich J."/>
            <person name="Roper C."/>
            <person name="Heimlech-Rivalta G."/>
        </authorList>
    </citation>
    <scope>NUCLEOTIDE SEQUENCE</scope>
    <source>
        <strain evidence="3">A02</strain>
    </source>
</reference>
<evidence type="ECO:0000259" key="2">
    <source>
        <dbReference type="PROSITE" id="PS50011"/>
    </source>
</evidence>
<evidence type="ECO:0000313" key="3">
    <source>
        <dbReference type="EMBL" id="KAJ4179989.1"/>
    </source>
</evidence>
<dbReference type="PANTHER" id="PTHR24359:SF1">
    <property type="entry name" value="INHIBITOR OF NUCLEAR FACTOR KAPPA-B KINASE EPSILON SUBUNIT HOMOLOG 1-RELATED"/>
    <property type="match status" value="1"/>
</dbReference>
<dbReference type="Gene3D" id="1.10.510.10">
    <property type="entry name" value="Transferase(Phosphotransferase) domain 1"/>
    <property type="match status" value="2"/>
</dbReference>
<dbReference type="InterPro" id="IPR011009">
    <property type="entry name" value="Kinase-like_dom_sf"/>
</dbReference>
<dbReference type="Pfam" id="PF00069">
    <property type="entry name" value="Pkinase"/>
    <property type="match status" value="1"/>
</dbReference>
<dbReference type="GO" id="GO:0004674">
    <property type="term" value="F:protein serine/threonine kinase activity"/>
    <property type="evidence" value="ECO:0007669"/>
    <property type="project" value="TreeGrafter"/>
</dbReference>
<dbReference type="SMART" id="SM00220">
    <property type="entry name" value="S_TKc"/>
    <property type="match status" value="1"/>
</dbReference>
<sequence length="873" mass="98128">MEKNDEELEISPTSDVTLSHIRGSSIRCRELIHQLSAEDGSTDGAEARELMAGFNIWVANMGVFRDGQQSITSRLKSAPQISELVQQLLTELERDLEKASIHKDDQEGISSASESEDSSDRSSTSSYRLLSPSDDDEDLPPPPPQSTIWTSIQETITNLRQLALTVRLAGARHRQERIQRFKNLDRNRQEYQRVKNYARRIVDLQFPKASESLRERMAESIVTRRARFLYLEQHQKKTSTLNKPAPDLQRTEAPKDEENSPPTIQPGQHQAAVMLPPQSNLGSSMQRSAMLSATDRTKLDLKQPLSARNKTKRAESVSSVKISRGTLPSIPKLDPGGTSFTCPYCFLVCPAKEASGQNQWIMVRDQHALQGCPFCGGFPEEIEKVHTDRNGKQAREALEKHVRDHLVSVALILAPVETEEPGAQLDDKESDAERGTDSTRELDGVDDTYELECRNHACDCKDSAKNSVLDWSTAPGHRALEMKETQIVAQDASGQVCVALKHMKDLREPGYNVQMAWASEVGALDQINQFHHKHLVRPNGAFMAGKNYYIMLEWADGGTLRDVWQRQNVDYTALNGTRIMQVLEQLHGLAEALSKLHNNANSKHQREATPGSLIRAKTILGSPSLNLPRVQLQVDSENDGEEHWRHGDLKPDNILLFRDATSSWLGTLKIADLGSAKQHAFNTSQRVDPTGQRFATPHYYPPECIIKQYEPRSRLYDIWSMGCIIFEFVVWLLYGYHGLQNFYGEKPPKTRDTLYFTVSPGEDYAQVSDILKRWMDYMLRFDPECNGKSPSAIGDLIKLVRDHLLVVALPQGQVGLGGTRQGADFLERSLRDIMDKAQTNRRGTYLFTRSSRKAVQAPNEMSSISVGKPGPQI</sequence>
<dbReference type="EMBL" id="JAOQAV010000052">
    <property type="protein sequence ID" value="KAJ4179989.1"/>
    <property type="molecule type" value="Genomic_DNA"/>
</dbReference>
<evidence type="ECO:0000256" key="1">
    <source>
        <dbReference type="SAM" id="MobiDB-lite"/>
    </source>
</evidence>
<keyword evidence="4" id="KW-1185">Reference proteome</keyword>
<organism evidence="3 4">
    <name type="scientific">Fusarium falciforme</name>
    <dbReference type="NCBI Taxonomy" id="195108"/>
    <lineage>
        <taxon>Eukaryota</taxon>
        <taxon>Fungi</taxon>
        <taxon>Dikarya</taxon>
        <taxon>Ascomycota</taxon>
        <taxon>Pezizomycotina</taxon>
        <taxon>Sordariomycetes</taxon>
        <taxon>Hypocreomycetidae</taxon>
        <taxon>Hypocreales</taxon>
        <taxon>Nectriaceae</taxon>
        <taxon>Fusarium</taxon>
        <taxon>Fusarium solani species complex</taxon>
    </lineage>
</organism>
<accession>A0A9W8QXX1</accession>
<dbReference type="Proteomes" id="UP001152087">
    <property type="component" value="Unassembled WGS sequence"/>
</dbReference>
<feature type="compositionally biased region" description="Polar residues" evidence="1">
    <location>
        <begin position="277"/>
        <end position="291"/>
    </location>
</feature>
<dbReference type="SUPFAM" id="SSF56112">
    <property type="entry name" value="Protein kinase-like (PK-like)"/>
    <property type="match status" value="1"/>
</dbReference>
<protein>
    <recommendedName>
        <fullName evidence="2">Protein kinase domain-containing protein</fullName>
    </recommendedName>
</protein>
<gene>
    <name evidence="3" type="ORF">NW755_012029</name>
</gene>
<dbReference type="CDD" id="cd00180">
    <property type="entry name" value="PKc"/>
    <property type="match status" value="1"/>
</dbReference>
<feature type="region of interest" description="Disordered" evidence="1">
    <location>
        <begin position="235"/>
        <end position="298"/>
    </location>
</feature>
<feature type="compositionally biased region" description="Basic and acidic residues" evidence="1">
    <location>
        <begin position="425"/>
        <end position="442"/>
    </location>
</feature>
<feature type="region of interest" description="Disordered" evidence="1">
    <location>
        <begin position="418"/>
        <end position="442"/>
    </location>
</feature>
<feature type="region of interest" description="Disordered" evidence="1">
    <location>
        <begin position="99"/>
        <end position="147"/>
    </location>
</feature>
<dbReference type="GO" id="GO:0005524">
    <property type="term" value="F:ATP binding"/>
    <property type="evidence" value="ECO:0007669"/>
    <property type="project" value="InterPro"/>
</dbReference>
<comment type="caution">
    <text evidence="3">The sequence shown here is derived from an EMBL/GenBank/DDBJ whole genome shotgun (WGS) entry which is preliminary data.</text>
</comment>
<dbReference type="InterPro" id="IPR000719">
    <property type="entry name" value="Prot_kinase_dom"/>
</dbReference>
<name>A0A9W8QXX1_9HYPO</name>
<dbReference type="PANTHER" id="PTHR24359">
    <property type="entry name" value="SERINE/THREONINE-PROTEIN KINASE SBK1"/>
    <property type="match status" value="1"/>
</dbReference>
<proteinExistence type="predicted"/>